<name>A0ABW2ZJE8_9SPHI</name>
<evidence type="ECO:0000313" key="2">
    <source>
        <dbReference type="Proteomes" id="UP001597073"/>
    </source>
</evidence>
<proteinExistence type="predicted"/>
<dbReference type="Proteomes" id="UP001597073">
    <property type="component" value="Unassembled WGS sequence"/>
</dbReference>
<gene>
    <name evidence="1" type="ORF">ACFQZI_15165</name>
</gene>
<evidence type="ECO:0000313" key="1">
    <source>
        <dbReference type="EMBL" id="MFD0766201.1"/>
    </source>
</evidence>
<comment type="caution">
    <text evidence="1">The sequence shown here is derived from an EMBL/GenBank/DDBJ whole genome shotgun (WGS) entry which is preliminary data.</text>
</comment>
<sequence length="63" mass="7554">MEDLIRRFDKSKANLIKHITLFDRVYLFDNSGSKRSRVAIFNNGKLAWLNAKHKNHPFYKELF</sequence>
<dbReference type="EMBL" id="JBHTIA010000012">
    <property type="protein sequence ID" value="MFD0766201.1"/>
    <property type="molecule type" value="Genomic_DNA"/>
</dbReference>
<protein>
    <submittedName>
        <fullName evidence="1">Uncharacterized protein</fullName>
    </submittedName>
</protein>
<keyword evidence="2" id="KW-1185">Reference proteome</keyword>
<organism evidence="1 2">
    <name type="scientific">Mucilaginibacter lutimaris</name>
    <dbReference type="NCBI Taxonomy" id="931629"/>
    <lineage>
        <taxon>Bacteria</taxon>
        <taxon>Pseudomonadati</taxon>
        <taxon>Bacteroidota</taxon>
        <taxon>Sphingobacteriia</taxon>
        <taxon>Sphingobacteriales</taxon>
        <taxon>Sphingobacteriaceae</taxon>
        <taxon>Mucilaginibacter</taxon>
    </lineage>
</organism>
<reference evidence="2" key="1">
    <citation type="journal article" date="2019" name="Int. J. Syst. Evol. Microbiol.">
        <title>The Global Catalogue of Microorganisms (GCM) 10K type strain sequencing project: providing services to taxonomists for standard genome sequencing and annotation.</title>
        <authorList>
            <consortium name="The Broad Institute Genomics Platform"/>
            <consortium name="The Broad Institute Genome Sequencing Center for Infectious Disease"/>
            <person name="Wu L."/>
            <person name="Ma J."/>
        </authorList>
    </citation>
    <scope>NUCLEOTIDE SEQUENCE [LARGE SCALE GENOMIC DNA]</scope>
    <source>
        <strain evidence="2">CCUG 60742</strain>
    </source>
</reference>
<accession>A0ABW2ZJE8</accession>